<protein>
    <submittedName>
        <fullName evidence="1">Uncharacterized protein</fullName>
    </submittedName>
</protein>
<proteinExistence type="predicted"/>
<keyword evidence="2" id="KW-1185">Reference proteome</keyword>
<dbReference type="EMBL" id="JAUFRC010000001">
    <property type="protein sequence ID" value="MDN3711586.1"/>
    <property type="molecule type" value="Genomic_DNA"/>
</dbReference>
<accession>A0ABT8D5M8</accession>
<gene>
    <name evidence="1" type="ORF">QWZ10_06695</name>
</gene>
<evidence type="ECO:0000313" key="2">
    <source>
        <dbReference type="Proteomes" id="UP001243846"/>
    </source>
</evidence>
<sequence>MGEHLGQFVIGRIVRRRHQEGVAVQILHDPQRRRVFLHRTVGQLDADGADMNVERGVDGIIRLAAAQRMRNCLGGGCGTVDRDDAVAIGVVERHLRHLAVKRIRRGAEGHPRGRGISAVRALGGLVEVHIGQFAQIDHAFGRAAAAII</sequence>
<organism evidence="1 2">
    <name type="scientific">Paracoccus cavernae</name>
    <dbReference type="NCBI Taxonomy" id="1571207"/>
    <lineage>
        <taxon>Bacteria</taxon>
        <taxon>Pseudomonadati</taxon>
        <taxon>Pseudomonadota</taxon>
        <taxon>Alphaproteobacteria</taxon>
        <taxon>Rhodobacterales</taxon>
        <taxon>Paracoccaceae</taxon>
        <taxon>Paracoccus</taxon>
    </lineage>
</organism>
<evidence type="ECO:0000313" key="1">
    <source>
        <dbReference type="EMBL" id="MDN3711586.1"/>
    </source>
</evidence>
<dbReference type="Proteomes" id="UP001243846">
    <property type="component" value="Unassembled WGS sequence"/>
</dbReference>
<reference evidence="2" key="1">
    <citation type="journal article" date="2019" name="Int. J. Syst. Evol. Microbiol.">
        <title>The Global Catalogue of Microorganisms (GCM) 10K type strain sequencing project: providing services to taxonomists for standard genome sequencing and annotation.</title>
        <authorList>
            <consortium name="The Broad Institute Genomics Platform"/>
            <consortium name="The Broad Institute Genome Sequencing Center for Infectious Disease"/>
            <person name="Wu L."/>
            <person name="Ma J."/>
        </authorList>
    </citation>
    <scope>NUCLEOTIDE SEQUENCE [LARGE SCALE GENOMIC DNA]</scope>
    <source>
        <strain evidence="2">CECT 8482</strain>
    </source>
</reference>
<comment type="caution">
    <text evidence="1">The sequence shown here is derived from an EMBL/GenBank/DDBJ whole genome shotgun (WGS) entry which is preliminary data.</text>
</comment>
<name>A0ABT8D5M8_9RHOB</name>